<organism evidence="2 3">
    <name type="scientific">Tupaia chinensis</name>
    <name type="common">Chinese tree shrew</name>
    <name type="synonym">Tupaia belangeri chinensis</name>
    <dbReference type="NCBI Taxonomy" id="246437"/>
    <lineage>
        <taxon>Eukaryota</taxon>
        <taxon>Metazoa</taxon>
        <taxon>Chordata</taxon>
        <taxon>Craniata</taxon>
        <taxon>Vertebrata</taxon>
        <taxon>Euteleostomi</taxon>
        <taxon>Mammalia</taxon>
        <taxon>Eutheria</taxon>
        <taxon>Euarchontoglires</taxon>
        <taxon>Scandentia</taxon>
        <taxon>Tupaiidae</taxon>
        <taxon>Tupaia</taxon>
    </lineage>
</organism>
<feature type="region of interest" description="Disordered" evidence="1">
    <location>
        <begin position="1"/>
        <end position="20"/>
    </location>
</feature>
<dbReference type="EMBL" id="KB320782">
    <property type="protein sequence ID" value="ELW63333.1"/>
    <property type="molecule type" value="Genomic_DNA"/>
</dbReference>
<feature type="region of interest" description="Disordered" evidence="1">
    <location>
        <begin position="55"/>
        <end position="131"/>
    </location>
</feature>
<proteinExistence type="predicted"/>
<dbReference type="Proteomes" id="UP000011518">
    <property type="component" value="Unassembled WGS sequence"/>
</dbReference>
<sequence length="247" mass="26267">MLISSKFRTGDLESPSGLGIPGDLRAAEGHGLVDGVAEPAAVVHHEDQEALWGDASGLAHGPQQPSVNNPGNEPLDFDSKTRKGLKQETQDKAASRPTSLWLRRPGVQALGISSGSQGTLKPPETSLAHGHSIPGGCHVQTKMIALFESSKLSGPLGGFVAAGLDTTVGCEKPLALEEAVVGAWLRGEKAVLYPRRHSKWGMLVLLDHTTRQAFSGEKKKTPNERIKTPHLHLIFSLKSNGKSHLSP</sequence>
<dbReference type="AlphaFoldDB" id="L9KKQ5"/>
<evidence type="ECO:0000313" key="2">
    <source>
        <dbReference type="EMBL" id="ELW63333.1"/>
    </source>
</evidence>
<reference evidence="3" key="2">
    <citation type="journal article" date="2013" name="Nat. Commun.">
        <title>Genome of the Chinese tree shrew.</title>
        <authorList>
            <person name="Fan Y."/>
            <person name="Huang Z.Y."/>
            <person name="Cao C.C."/>
            <person name="Chen C.S."/>
            <person name="Chen Y.X."/>
            <person name="Fan D.D."/>
            <person name="He J."/>
            <person name="Hou H.L."/>
            <person name="Hu L."/>
            <person name="Hu X.T."/>
            <person name="Jiang X.T."/>
            <person name="Lai R."/>
            <person name="Lang Y.S."/>
            <person name="Liang B."/>
            <person name="Liao S.G."/>
            <person name="Mu D."/>
            <person name="Ma Y.Y."/>
            <person name="Niu Y.Y."/>
            <person name="Sun X.Q."/>
            <person name="Xia J.Q."/>
            <person name="Xiao J."/>
            <person name="Xiong Z.Q."/>
            <person name="Xu L."/>
            <person name="Yang L."/>
            <person name="Zhang Y."/>
            <person name="Zhao W."/>
            <person name="Zhao X.D."/>
            <person name="Zheng Y.T."/>
            <person name="Zhou J.M."/>
            <person name="Zhu Y.B."/>
            <person name="Zhang G.J."/>
            <person name="Wang J."/>
            <person name="Yao Y.G."/>
        </authorList>
    </citation>
    <scope>NUCLEOTIDE SEQUENCE [LARGE SCALE GENOMIC DNA]</scope>
</reference>
<evidence type="ECO:0000256" key="1">
    <source>
        <dbReference type="SAM" id="MobiDB-lite"/>
    </source>
</evidence>
<dbReference type="InParanoid" id="L9KKQ5"/>
<protein>
    <submittedName>
        <fullName evidence="2">Uncharacterized protein</fullName>
    </submittedName>
</protein>
<accession>L9KKQ5</accession>
<evidence type="ECO:0000313" key="3">
    <source>
        <dbReference type="Proteomes" id="UP000011518"/>
    </source>
</evidence>
<reference evidence="3" key="1">
    <citation type="submission" date="2012-07" db="EMBL/GenBank/DDBJ databases">
        <title>Genome of the Chinese tree shrew, a rising model animal genetically related to primates.</title>
        <authorList>
            <person name="Zhang G."/>
            <person name="Fan Y."/>
            <person name="Yao Y."/>
            <person name="Huang Z."/>
        </authorList>
    </citation>
    <scope>NUCLEOTIDE SEQUENCE [LARGE SCALE GENOMIC DNA]</scope>
</reference>
<feature type="compositionally biased region" description="Basic and acidic residues" evidence="1">
    <location>
        <begin position="77"/>
        <end position="94"/>
    </location>
</feature>
<gene>
    <name evidence="2" type="ORF">TREES_T100000696</name>
</gene>
<name>L9KKQ5_TUPCH</name>
<keyword evidence="3" id="KW-1185">Reference proteome</keyword>